<proteinExistence type="predicted"/>
<organism evidence="1 2">
    <name type="scientific">Salinicola corii</name>
    <dbReference type="NCBI Taxonomy" id="2606937"/>
    <lineage>
        <taxon>Bacteria</taxon>
        <taxon>Pseudomonadati</taxon>
        <taxon>Pseudomonadota</taxon>
        <taxon>Gammaproteobacteria</taxon>
        <taxon>Oceanospirillales</taxon>
        <taxon>Halomonadaceae</taxon>
        <taxon>Salinicola</taxon>
    </lineage>
</organism>
<keyword evidence="2" id="KW-1185">Reference proteome</keyword>
<accession>A0A640WCV7</accession>
<gene>
    <name evidence="1" type="ORF">F0A16_14130</name>
</gene>
<comment type="caution">
    <text evidence="1">The sequence shown here is derived from an EMBL/GenBank/DDBJ whole genome shotgun (WGS) entry which is preliminary data.</text>
</comment>
<name>A0A640WCV7_9GAMM</name>
<evidence type="ECO:0000313" key="2">
    <source>
        <dbReference type="Proteomes" id="UP000466024"/>
    </source>
</evidence>
<evidence type="ECO:0000313" key="1">
    <source>
        <dbReference type="EMBL" id="KAA0017139.1"/>
    </source>
</evidence>
<reference evidence="1 2" key="1">
    <citation type="submission" date="2019-08" db="EMBL/GenBank/DDBJ databases">
        <title>Bioinformatics analysis of the strain L3 and L5.</title>
        <authorList>
            <person name="Li X."/>
        </authorList>
    </citation>
    <scope>NUCLEOTIDE SEQUENCE [LARGE SCALE GENOMIC DNA]</scope>
    <source>
        <strain evidence="1 2">L3</strain>
    </source>
</reference>
<dbReference type="RefSeq" id="WP_149436051.1">
    <property type="nucleotide sequence ID" value="NZ_VTPX01000008.1"/>
</dbReference>
<dbReference type="Proteomes" id="UP000466024">
    <property type="component" value="Unassembled WGS sequence"/>
</dbReference>
<dbReference type="AlphaFoldDB" id="A0A640WCV7"/>
<sequence length="61" mass="6796">MAFPRLFPIRNPSARAAAHRAMARAALFSNSSAAVRLKRYNHHISKAHHLETFNAGQEVQA</sequence>
<dbReference type="EMBL" id="VTPX01000008">
    <property type="protein sequence ID" value="KAA0017139.1"/>
    <property type="molecule type" value="Genomic_DNA"/>
</dbReference>
<protein>
    <submittedName>
        <fullName evidence="1">Uncharacterized protein</fullName>
    </submittedName>
</protein>